<keyword evidence="6" id="KW-0539">Nucleus</keyword>
<dbReference type="GO" id="GO:0003677">
    <property type="term" value="F:DNA binding"/>
    <property type="evidence" value="ECO:0007669"/>
    <property type="project" value="UniProtKB-KW"/>
</dbReference>
<evidence type="ECO:0000256" key="10">
    <source>
        <dbReference type="SAM" id="MobiDB-lite"/>
    </source>
</evidence>
<accession>A0A835I5S4</accession>
<organism evidence="11 12">
    <name type="scientific">Coptis chinensis</name>
    <dbReference type="NCBI Taxonomy" id="261450"/>
    <lineage>
        <taxon>Eukaryota</taxon>
        <taxon>Viridiplantae</taxon>
        <taxon>Streptophyta</taxon>
        <taxon>Embryophyta</taxon>
        <taxon>Tracheophyta</taxon>
        <taxon>Spermatophyta</taxon>
        <taxon>Magnoliopsida</taxon>
        <taxon>Ranunculales</taxon>
        <taxon>Ranunculaceae</taxon>
        <taxon>Coptidoideae</taxon>
        <taxon>Coptis</taxon>
    </lineage>
</organism>
<dbReference type="Proteomes" id="UP000631114">
    <property type="component" value="Unassembled WGS sequence"/>
</dbReference>
<dbReference type="OrthoDB" id="2195431at2759"/>
<dbReference type="GO" id="GO:0005524">
    <property type="term" value="F:ATP binding"/>
    <property type="evidence" value="ECO:0007669"/>
    <property type="project" value="UniProtKB-KW"/>
</dbReference>
<proteinExistence type="inferred from homology"/>
<evidence type="ECO:0000256" key="6">
    <source>
        <dbReference type="ARBA" id="ARBA00023242"/>
    </source>
</evidence>
<dbReference type="InterPro" id="IPR047854">
    <property type="entry name" value="RFC_lid"/>
</dbReference>
<evidence type="ECO:0000313" key="12">
    <source>
        <dbReference type="Proteomes" id="UP000631114"/>
    </source>
</evidence>
<dbReference type="PANTHER" id="PTHR46765">
    <property type="entry name" value="P-LOOP CONTAINING NUCLEOSIDE TRIPHOSPHATE HYDROLASES SUPERFAMILY PROTEIN"/>
    <property type="match status" value="1"/>
</dbReference>
<name>A0A835I5S4_9MAGN</name>
<protein>
    <recommendedName>
        <fullName evidence="9">Chromosome transmission fidelity protein 18 homolog</fullName>
    </recommendedName>
</protein>
<evidence type="ECO:0000256" key="1">
    <source>
        <dbReference type="ARBA" id="ARBA00004123"/>
    </source>
</evidence>
<dbReference type="Gene3D" id="1.10.8.60">
    <property type="match status" value="1"/>
</dbReference>
<evidence type="ECO:0000256" key="5">
    <source>
        <dbReference type="ARBA" id="ARBA00023125"/>
    </source>
</evidence>
<feature type="region of interest" description="Disordered" evidence="10">
    <location>
        <begin position="1"/>
        <end position="90"/>
    </location>
</feature>
<dbReference type="Gene3D" id="3.40.50.300">
    <property type="entry name" value="P-loop containing nucleotide triphosphate hydrolases"/>
    <property type="match status" value="2"/>
</dbReference>
<dbReference type="EMBL" id="JADFTS010000004">
    <property type="protein sequence ID" value="KAF9611196.1"/>
    <property type="molecule type" value="Genomic_DNA"/>
</dbReference>
<sequence>MARIQRSTRKKEEDFQFYPEEEEEDYQQPQAPKPKPLLKLPEPSPIPFHNQINNKKRLWSNTNNSTTASTSAQVINDKRNRVETSVNEPEDEEWLRFSPENVEMNDSSVVEEEEEKFISRFVSEIEGNCMAITGLDGSRVYAKMTSNVEMNDSSAKKLNIKGYANGLISEPISVLMDKMDQEALAKALQDSSESPNEVTHHETPGVSEKLWVEKYAPNSFTELLSDEQTNREVLLWLKQWDSGVFGSDIRSTKDDVLSSLRRHSTVTHHKKLSDTSFTSKNRRFPYPYKASVSNNLARESSNFESNHGIWKKTLKGAGPPDHKINASDDRSSSTIEAKILDVVQMNSIMSDAKPKCLVIDEIDGALGDGKGAVEVILKMVICICNDLYAPALRPLRQVAKVHVFVQPTVNRVVSRLKYICHKEGFKTTSISLAALAEYTECDIRSCLNTLQFLNKKKQKLNLLEIGSQVIGRKDVSRSAFDVWKEIFQRKKAKRETKSMNRGSTLSSEFDFLHSLVSNRGEHELTMDGIHENMLQLQYHDPLMKKTVDCLNILGISDYIHQYIMLNSTDVSSCLSTFYCNSYSLSNCTDREAKYSVAKVFSEIPNTVCGKEGPSKVLAHQNHAMSLKAPVALHLHSEREKDDLAQLVDTLHLHSITFKNRKSVPVPVPVPGTLRHEAALEAPTLTFDPPIDEFINFKDYKSEHSVLSFAMKQVLMHEVKKKFLRESDGRCTPLSVGDNTVCQALPTQGSGKARTTVDTNAENHLEMAKDKLDPGESKLKASTDSIVPGVIKSAEGVSQVKAPGATKKPSNGASNFLDRFRKMSGKDSQNPLQPLQNRATLERDSRPLLFKFNEGFTNAVKRPVRIRDLLL</sequence>
<reference evidence="11 12" key="1">
    <citation type="submission" date="2020-10" db="EMBL/GenBank/DDBJ databases">
        <title>The Coptis chinensis genome and diversification of protoberbering-type alkaloids.</title>
        <authorList>
            <person name="Wang B."/>
            <person name="Shu S."/>
            <person name="Song C."/>
            <person name="Liu Y."/>
        </authorList>
    </citation>
    <scope>NUCLEOTIDE SEQUENCE [LARGE SCALE GENOMIC DNA]</scope>
    <source>
        <strain evidence="11">HL-2020</strain>
        <tissue evidence="11">Leaf</tissue>
    </source>
</reference>
<dbReference type="InterPro" id="IPR053016">
    <property type="entry name" value="CTF18-RFC_complex"/>
</dbReference>
<evidence type="ECO:0000256" key="9">
    <source>
        <dbReference type="ARBA" id="ARBA00069525"/>
    </source>
</evidence>
<gene>
    <name evidence="11" type="ORF">IFM89_027510</name>
</gene>
<dbReference type="GO" id="GO:0006260">
    <property type="term" value="P:DNA replication"/>
    <property type="evidence" value="ECO:0007669"/>
    <property type="project" value="UniProtKB-KW"/>
</dbReference>
<evidence type="ECO:0000256" key="3">
    <source>
        <dbReference type="ARBA" id="ARBA00022741"/>
    </source>
</evidence>
<keyword evidence="4" id="KW-0067">ATP-binding</keyword>
<dbReference type="GO" id="GO:0005634">
    <property type="term" value="C:nucleus"/>
    <property type="evidence" value="ECO:0007669"/>
    <property type="project" value="UniProtKB-SubCell"/>
</dbReference>
<evidence type="ECO:0000256" key="8">
    <source>
        <dbReference type="ARBA" id="ARBA00043975"/>
    </source>
</evidence>
<keyword evidence="7" id="KW-0131">Cell cycle</keyword>
<dbReference type="FunFam" id="1.10.8.60:FF:000074">
    <property type="entry name" value="Chromosome transmission fidelity protein 18"/>
    <property type="match status" value="1"/>
</dbReference>
<dbReference type="InterPro" id="IPR027417">
    <property type="entry name" value="P-loop_NTPase"/>
</dbReference>
<dbReference type="SUPFAM" id="SSF52540">
    <property type="entry name" value="P-loop containing nucleoside triphosphate hydrolases"/>
    <property type="match status" value="1"/>
</dbReference>
<dbReference type="PANTHER" id="PTHR46765:SF1">
    <property type="entry name" value="P-LOOP CONTAINING NUCLEOSIDE TRIPHOSPHATE HYDROLASES SUPERFAMILY PROTEIN"/>
    <property type="match status" value="1"/>
</dbReference>
<keyword evidence="12" id="KW-1185">Reference proteome</keyword>
<keyword evidence="5" id="KW-0238">DNA-binding</keyword>
<keyword evidence="2" id="KW-0235">DNA replication</keyword>
<comment type="caution">
    <text evidence="11">The sequence shown here is derived from an EMBL/GenBank/DDBJ whole genome shotgun (WGS) entry which is preliminary data.</text>
</comment>
<evidence type="ECO:0000256" key="2">
    <source>
        <dbReference type="ARBA" id="ARBA00022705"/>
    </source>
</evidence>
<comment type="subcellular location">
    <subcellularLocation>
        <location evidence="1">Nucleus</location>
    </subcellularLocation>
</comment>
<evidence type="ECO:0000313" key="11">
    <source>
        <dbReference type="EMBL" id="KAF9611196.1"/>
    </source>
</evidence>
<evidence type="ECO:0000256" key="4">
    <source>
        <dbReference type="ARBA" id="ARBA00022840"/>
    </source>
</evidence>
<dbReference type="CDD" id="cd18140">
    <property type="entry name" value="HLD_clamp_RFC"/>
    <property type="match status" value="1"/>
</dbReference>
<feature type="compositionally biased region" description="Low complexity" evidence="10">
    <location>
        <begin position="60"/>
        <end position="72"/>
    </location>
</feature>
<evidence type="ECO:0000256" key="7">
    <source>
        <dbReference type="ARBA" id="ARBA00023306"/>
    </source>
</evidence>
<comment type="similarity">
    <text evidence="8">Belongs to the activator 1 small subunits family. CTF18 subfamily.</text>
</comment>
<keyword evidence="3" id="KW-0547">Nucleotide-binding</keyword>
<dbReference type="AlphaFoldDB" id="A0A835I5S4"/>